<feature type="region of interest" description="Disordered" evidence="1">
    <location>
        <begin position="368"/>
        <end position="388"/>
    </location>
</feature>
<dbReference type="EMBL" id="SUMC01000010">
    <property type="protein sequence ID" value="TKA10983.1"/>
    <property type="molecule type" value="Genomic_DNA"/>
</dbReference>
<keyword evidence="2" id="KW-0472">Membrane</keyword>
<comment type="caution">
    <text evidence="4">The sequence shown here is derived from an EMBL/GenBank/DDBJ whole genome shotgun (WGS) entry which is preliminary data.</text>
</comment>
<keyword evidence="2" id="KW-0812">Transmembrane</keyword>
<feature type="compositionally biased region" description="Basic and acidic residues" evidence="1">
    <location>
        <begin position="318"/>
        <end position="335"/>
    </location>
</feature>
<feature type="transmembrane region" description="Helical" evidence="2">
    <location>
        <begin position="100"/>
        <end position="124"/>
    </location>
</feature>
<gene>
    <name evidence="4" type="ORF">FCI23_13525</name>
</gene>
<proteinExistence type="predicted"/>
<feature type="transmembrane region" description="Helical" evidence="2">
    <location>
        <begin position="196"/>
        <end position="225"/>
    </location>
</feature>
<name>A0A4U0SPA3_9ACTN</name>
<evidence type="ECO:0000259" key="3">
    <source>
        <dbReference type="Pfam" id="PF13796"/>
    </source>
</evidence>
<accession>A0A4U0SPA3</accession>
<feature type="transmembrane region" description="Helical" evidence="2">
    <location>
        <begin position="130"/>
        <end position="151"/>
    </location>
</feature>
<evidence type="ECO:0000313" key="4">
    <source>
        <dbReference type="EMBL" id="TKA10983.1"/>
    </source>
</evidence>
<feature type="transmembrane region" description="Helical" evidence="2">
    <location>
        <begin position="245"/>
        <end position="268"/>
    </location>
</feature>
<sequence length="388" mass="42061">MASAPVRDGRSRVVVMGPGSLRENLNSRCGRSFTSSRLLPRTAGVSHANLRPWGGTGYTPKRVIASWTGRGLGTYRVAMRIITRLRHLLRRPFEGAGRSTAFIVTGILIQLVELLVLSLPWIFFVPVELWAINLAVLLPLATLVVAAPALTQAQRSRFRARLDVDIPELTGTQPQRGLSGIIARVRSRAGRRQLRYHLAAGPLLALGGCVALLLWVGAAVTTSVYVWVCALPLDWRLSHVGYSTWAGYVTAGGIAMLCAASWLSGALARLDTRAAMALLGPSKEEQLARRVEDLTVSRAGAGQWLGWHLVRHLGGGRNQDRAPRGGGRHLPDRQHHQGLRRHCGAATCRRAPGGPEHSHPALPARLAPCRIRADHGVPAAEPHQRPAQ</sequence>
<evidence type="ECO:0000313" key="5">
    <source>
        <dbReference type="Proteomes" id="UP000305778"/>
    </source>
</evidence>
<keyword evidence="2" id="KW-1133">Transmembrane helix</keyword>
<organism evidence="4 5">
    <name type="scientific">Actinacidiphila oryziradicis</name>
    <dbReference type="NCBI Taxonomy" id="2571141"/>
    <lineage>
        <taxon>Bacteria</taxon>
        <taxon>Bacillati</taxon>
        <taxon>Actinomycetota</taxon>
        <taxon>Actinomycetes</taxon>
        <taxon>Kitasatosporales</taxon>
        <taxon>Streptomycetaceae</taxon>
        <taxon>Actinacidiphila</taxon>
    </lineage>
</organism>
<feature type="region of interest" description="Disordered" evidence="1">
    <location>
        <begin position="316"/>
        <end position="341"/>
    </location>
</feature>
<evidence type="ECO:0000256" key="2">
    <source>
        <dbReference type="SAM" id="Phobius"/>
    </source>
</evidence>
<dbReference type="InterPro" id="IPR025828">
    <property type="entry name" value="Put_sensor_dom"/>
</dbReference>
<reference evidence="4 5" key="1">
    <citation type="submission" date="2019-04" db="EMBL/GenBank/DDBJ databases">
        <title>Streptomyces oryziradicis sp. nov., a novel actinomycete isolated from rhizosphere soil of rice (Oryza sativa L.).</title>
        <authorList>
            <person name="Li C."/>
        </authorList>
    </citation>
    <scope>NUCLEOTIDE SEQUENCE [LARGE SCALE GENOMIC DNA]</scope>
    <source>
        <strain evidence="4 5">NEAU-C40</strain>
    </source>
</reference>
<keyword evidence="5" id="KW-1185">Reference proteome</keyword>
<evidence type="ECO:0000256" key="1">
    <source>
        <dbReference type="SAM" id="MobiDB-lite"/>
    </source>
</evidence>
<dbReference type="AlphaFoldDB" id="A0A4U0SPA3"/>
<dbReference type="Pfam" id="PF13796">
    <property type="entry name" value="Sensor"/>
    <property type="match status" value="1"/>
</dbReference>
<feature type="domain" description="Putative sensor" evidence="3">
    <location>
        <begin position="137"/>
        <end position="279"/>
    </location>
</feature>
<dbReference type="Proteomes" id="UP000305778">
    <property type="component" value="Unassembled WGS sequence"/>
</dbReference>
<protein>
    <recommendedName>
        <fullName evidence="3">Putative sensor domain-containing protein</fullName>
    </recommendedName>
</protein>